<organism evidence="1 2">
    <name type="scientific">Allopusillimonas soli</name>
    <dbReference type="NCBI Taxonomy" id="659016"/>
    <lineage>
        <taxon>Bacteria</taxon>
        <taxon>Pseudomonadati</taxon>
        <taxon>Pseudomonadota</taxon>
        <taxon>Betaproteobacteria</taxon>
        <taxon>Burkholderiales</taxon>
        <taxon>Alcaligenaceae</taxon>
        <taxon>Allopusillimonas</taxon>
    </lineage>
</organism>
<dbReference type="EMBL" id="JACCEW010000009">
    <property type="protein sequence ID" value="NYT38988.1"/>
    <property type="molecule type" value="Genomic_DNA"/>
</dbReference>
<reference evidence="1 2" key="1">
    <citation type="submission" date="2020-07" db="EMBL/GenBank/DDBJ databases">
        <title>Taxonomic revisions and descriptions of new bacterial species based on genomic comparisons in the high-G+C-content subgroup of the family Alcaligenaceae.</title>
        <authorList>
            <person name="Szabo A."/>
            <person name="Felfoldi T."/>
        </authorList>
    </citation>
    <scope>NUCLEOTIDE SEQUENCE [LARGE SCALE GENOMIC DNA]</scope>
    <source>
        <strain evidence="1 2">DSM 25264</strain>
    </source>
</reference>
<dbReference type="AlphaFoldDB" id="A0A853FGY6"/>
<proteinExistence type="predicted"/>
<protein>
    <submittedName>
        <fullName evidence="1">Uncharacterized protein</fullName>
    </submittedName>
</protein>
<evidence type="ECO:0000313" key="2">
    <source>
        <dbReference type="Proteomes" id="UP000580517"/>
    </source>
</evidence>
<dbReference type="RefSeq" id="WP_129971533.1">
    <property type="nucleotide sequence ID" value="NZ_JACCEW010000009.1"/>
</dbReference>
<sequence>MYTVTLQDLPNDVPDHVKNNAERTFQKALERSLGDADSVVLAYRAWQYAEDATEAELSQEDVSLIKRWVAAATLARYEGLREIGETQGLGYFEITIQRS</sequence>
<name>A0A853FGY6_9BURK</name>
<dbReference type="Proteomes" id="UP000580517">
    <property type="component" value="Unassembled WGS sequence"/>
</dbReference>
<evidence type="ECO:0000313" key="1">
    <source>
        <dbReference type="EMBL" id="NYT38988.1"/>
    </source>
</evidence>
<comment type="caution">
    <text evidence="1">The sequence shown here is derived from an EMBL/GenBank/DDBJ whole genome shotgun (WGS) entry which is preliminary data.</text>
</comment>
<dbReference type="OrthoDB" id="8689403at2"/>
<keyword evidence="2" id="KW-1185">Reference proteome</keyword>
<accession>A0A853FGY6</accession>
<gene>
    <name evidence="1" type="ORF">H0A68_19110</name>
</gene>